<dbReference type="InterPro" id="IPR008949">
    <property type="entry name" value="Isoprenoid_synthase_dom_sf"/>
</dbReference>
<evidence type="ECO:0000256" key="2">
    <source>
        <dbReference type="ARBA" id="ARBA00006706"/>
    </source>
</evidence>
<keyword evidence="9" id="KW-1185">Reference proteome</keyword>
<evidence type="ECO:0000256" key="6">
    <source>
        <dbReference type="ARBA" id="ARBA00023229"/>
    </source>
</evidence>
<dbReference type="Proteomes" id="UP000422822">
    <property type="component" value="Chromosome"/>
</dbReference>
<proteinExistence type="inferred from homology"/>
<evidence type="ECO:0000256" key="4">
    <source>
        <dbReference type="ARBA" id="ARBA00022723"/>
    </source>
</evidence>
<dbReference type="GO" id="GO:0004659">
    <property type="term" value="F:prenyltransferase activity"/>
    <property type="evidence" value="ECO:0007669"/>
    <property type="project" value="InterPro"/>
</dbReference>
<dbReference type="FunFam" id="1.10.600.10:FF:000001">
    <property type="entry name" value="Geranylgeranyl diphosphate synthase"/>
    <property type="match status" value="1"/>
</dbReference>
<gene>
    <name evidence="8" type="ORF">EDL80_03150</name>
</gene>
<keyword evidence="6" id="KW-0414">Isoprene biosynthesis</keyword>
<evidence type="ECO:0000256" key="1">
    <source>
        <dbReference type="ARBA" id="ARBA00001946"/>
    </source>
</evidence>
<dbReference type="PROSITE" id="PS00444">
    <property type="entry name" value="POLYPRENYL_SYNTHASE_2"/>
    <property type="match status" value="1"/>
</dbReference>
<reference evidence="8 9" key="1">
    <citation type="submission" date="2018-10" db="EMBL/GenBank/DDBJ databases">
        <title>Propagation and draft genome sequences of three atypical Erhlichia ruminantium isolates.</title>
        <authorList>
            <person name="Liebenberg J."/>
            <person name="Steyn H."/>
            <person name="Josemans A."/>
            <person name="Zweygarth E."/>
        </authorList>
    </citation>
    <scope>NUCLEOTIDE SEQUENCE [LARGE SCALE GENOMIC DNA]</scope>
    <source>
        <strain evidence="8 9">Omatjenne</strain>
    </source>
</reference>
<dbReference type="AlphaFoldDB" id="A0AAE6QAX5"/>
<dbReference type="Pfam" id="PF00348">
    <property type="entry name" value="polyprenyl_synt"/>
    <property type="match status" value="1"/>
</dbReference>
<dbReference type="Gene3D" id="1.10.600.10">
    <property type="entry name" value="Farnesyl Diphosphate Synthase"/>
    <property type="match status" value="1"/>
</dbReference>
<evidence type="ECO:0000256" key="3">
    <source>
        <dbReference type="ARBA" id="ARBA00022679"/>
    </source>
</evidence>
<organism evidence="8 9">
    <name type="scientific">Ehrlichia ruminantium</name>
    <name type="common">heartwater rickettsia</name>
    <name type="synonym">Cowdria ruminantium</name>
    <dbReference type="NCBI Taxonomy" id="779"/>
    <lineage>
        <taxon>Bacteria</taxon>
        <taxon>Pseudomonadati</taxon>
        <taxon>Pseudomonadota</taxon>
        <taxon>Alphaproteobacteria</taxon>
        <taxon>Rickettsiales</taxon>
        <taxon>Anaplasmataceae</taxon>
        <taxon>Ehrlichia</taxon>
    </lineage>
</organism>
<evidence type="ECO:0000313" key="9">
    <source>
        <dbReference type="Proteomes" id="UP000422822"/>
    </source>
</evidence>
<accession>A0AAE6QAX5</accession>
<dbReference type="GO" id="GO:0046872">
    <property type="term" value="F:metal ion binding"/>
    <property type="evidence" value="ECO:0007669"/>
    <property type="project" value="UniProtKB-KW"/>
</dbReference>
<dbReference type="EMBL" id="CP033455">
    <property type="protein sequence ID" value="QGR03915.1"/>
    <property type="molecule type" value="Genomic_DNA"/>
</dbReference>
<dbReference type="SFLD" id="SFLDS00005">
    <property type="entry name" value="Isoprenoid_Synthase_Type_I"/>
    <property type="match status" value="1"/>
</dbReference>
<dbReference type="PANTHER" id="PTHR43281">
    <property type="entry name" value="FARNESYL DIPHOSPHATE SYNTHASE"/>
    <property type="match status" value="1"/>
</dbReference>
<keyword evidence="4" id="KW-0479">Metal-binding</keyword>
<keyword evidence="5" id="KW-0460">Magnesium</keyword>
<keyword evidence="3 7" id="KW-0808">Transferase</keyword>
<dbReference type="InterPro" id="IPR033749">
    <property type="entry name" value="Polyprenyl_synt_CS"/>
</dbReference>
<protein>
    <submittedName>
        <fullName evidence="8">Polyprenyl synthetase family protein</fullName>
    </submittedName>
</protein>
<dbReference type="CDD" id="cd00685">
    <property type="entry name" value="Trans_IPPS_HT"/>
    <property type="match status" value="1"/>
</dbReference>
<sequence length="277" mass="31217">MSYSISYLMENYSKLFTQELHNTLPKTDHDDILLTSMKYSLFTPGKHIRPFLVNASAQIFNVNVNRTLSISVAVELIHVYSLIHDDLPGMDNEDMRRGQLSSHKKFTEAIAILTGDALLTLAFETLSTINESPYIRCRIIQLLSQAIGYQGMIKGQVLDTETIAKDIDDIKTMHMLKTARLFSVACELGGILGGASDTELNALRNYGLNLGLAFQIKDDIEDICDDKSKNNILNILTKEDSENYMNSLIDRSIEYLAIFPNKTDILNNLAEFIRNLQ</sequence>
<evidence type="ECO:0000256" key="5">
    <source>
        <dbReference type="ARBA" id="ARBA00022842"/>
    </source>
</evidence>
<dbReference type="PROSITE" id="PS00723">
    <property type="entry name" value="POLYPRENYL_SYNTHASE_1"/>
    <property type="match status" value="1"/>
</dbReference>
<dbReference type="SUPFAM" id="SSF48576">
    <property type="entry name" value="Terpenoid synthases"/>
    <property type="match status" value="1"/>
</dbReference>
<dbReference type="PANTHER" id="PTHR43281:SF1">
    <property type="entry name" value="FARNESYL DIPHOSPHATE SYNTHASE"/>
    <property type="match status" value="1"/>
</dbReference>
<name>A0AAE6QAX5_EHRRU</name>
<dbReference type="InterPro" id="IPR000092">
    <property type="entry name" value="Polyprenyl_synt"/>
</dbReference>
<comment type="cofactor">
    <cofactor evidence="1">
        <name>Mg(2+)</name>
        <dbReference type="ChEBI" id="CHEBI:18420"/>
    </cofactor>
</comment>
<dbReference type="SFLD" id="SFLDG01017">
    <property type="entry name" value="Polyprenyl_Transferase_Like"/>
    <property type="match status" value="1"/>
</dbReference>
<evidence type="ECO:0000313" key="8">
    <source>
        <dbReference type="EMBL" id="QGR03915.1"/>
    </source>
</evidence>
<comment type="similarity">
    <text evidence="2 7">Belongs to the FPP/GGPP synthase family.</text>
</comment>
<evidence type="ECO:0000256" key="7">
    <source>
        <dbReference type="RuleBase" id="RU004466"/>
    </source>
</evidence>
<dbReference type="GO" id="GO:0016114">
    <property type="term" value="P:terpenoid biosynthetic process"/>
    <property type="evidence" value="ECO:0007669"/>
    <property type="project" value="UniProtKB-ARBA"/>
</dbReference>